<evidence type="ECO:0000313" key="2">
    <source>
        <dbReference type="EMBL" id="KAL3773670.1"/>
    </source>
</evidence>
<comment type="caution">
    <text evidence="2">The sequence shown here is derived from an EMBL/GenBank/DDBJ whole genome shotgun (WGS) entry which is preliminary data.</text>
</comment>
<feature type="signal peptide" evidence="1">
    <location>
        <begin position="1"/>
        <end position="21"/>
    </location>
</feature>
<accession>A0ABD3NK53</accession>
<gene>
    <name evidence="2" type="ORF">ACHAW5_000686</name>
</gene>
<dbReference type="EMBL" id="JALLAZ020001514">
    <property type="protein sequence ID" value="KAL3773670.1"/>
    <property type="molecule type" value="Genomic_DNA"/>
</dbReference>
<evidence type="ECO:0000256" key="1">
    <source>
        <dbReference type="SAM" id="SignalP"/>
    </source>
</evidence>
<sequence length="132" mass="14494">MVKAQTLRIIVVAFAIAGSHAWTNAAVPGTRRLPSSGLASPLHYRNGVEYEPSEASIDNVVVDELDTNLRLQIALQAARDADRLYGLCTPASARAWKMVDDIYSSSSASREVENNVKRVFGEEKSIWSAFQQ</sequence>
<protein>
    <submittedName>
        <fullName evidence="2">Uncharacterized protein</fullName>
    </submittedName>
</protein>
<reference evidence="2 3" key="1">
    <citation type="submission" date="2024-10" db="EMBL/GenBank/DDBJ databases">
        <title>Updated reference genomes for cyclostephanoid diatoms.</title>
        <authorList>
            <person name="Roberts W.R."/>
            <person name="Alverson A.J."/>
        </authorList>
    </citation>
    <scope>NUCLEOTIDE SEQUENCE [LARGE SCALE GENOMIC DNA]</scope>
    <source>
        <strain evidence="2 3">AJA276-08</strain>
    </source>
</reference>
<proteinExistence type="predicted"/>
<dbReference type="Proteomes" id="UP001530315">
    <property type="component" value="Unassembled WGS sequence"/>
</dbReference>
<organism evidence="2 3">
    <name type="scientific">Stephanodiscus triporus</name>
    <dbReference type="NCBI Taxonomy" id="2934178"/>
    <lineage>
        <taxon>Eukaryota</taxon>
        <taxon>Sar</taxon>
        <taxon>Stramenopiles</taxon>
        <taxon>Ochrophyta</taxon>
        <taxon>Bacillariophyta</taxon>
        <taxon>Coscinodiscophyceae</taxon>
        <taxon>Thalassiosirophycidae</taxon>
        <taxon>Stephanodiscales</taxon>
        <taxon>Stephanodiscaceae</taxon>
        <taxon>Stephanodiscus</taxon>
    </lineage>
</organism>
<feature type="chain" id="PRO_5044768280" evidence="1">
    <location>
        <begin position="22"/>
        <end position="132"/>
    </location>
</feature>
<dbReference type="AlphaFoldDB" id="A0ABD3NK53"/>
<keyword evidence="3" id="KW-1185">Reference proteome</keyword>
<evidence type="ECO:0000313" key="3">
    <source>
        <dbReference type="Proteomes" id="UP001530315"/>
    </source>
</evidence>
<name>A0ABD3NK53_9STRA</name>
<keyword evidence="1" id="KW-0732">Signal</keyword>